<dbReference type="AlphaFoldDB" id="A0AAV5INY8"/>
<gene>
    <name evidence="3" type="ORF">SLEP1_g13045</name>
</gene>
<evidence type="ECO:0000313" key="3">
    <source>
        <dbReference type="EMBL" id="GKV00346.1"/>
    </source>
</evidence>
<feature type="transmembrane region" description="Helical" evidence="1">
    <location>
        <begin position="36"/>
        <end position="55"/>
    </location>
</feature>
<feature type="chain" id="PRO_5043932706" evidence="2">
    <location>
        <begin position="27"/>
        <end position="56"/>
    </location>
</feature>
<keyword evidence="1" id="KW-0472">Membrane</keyword>
<sequence length="56" mass="6093">MWKTTPITLLFLVSMIPFLDPPGVLAFNWNLSNTSAILMSAILGFLLQWSGALALG</sequence>
<name>A0AAV5INY8_9ROSI</name>
<proteinExistence type="predicted"/>
<keyword evidence="2" id="KW-0732">Signal</keyword>
<organism evidence="3 4">
    <name type="scientific">Rubroshorea leprosula</name>
    <dbReference type="NCBI Taxonomy" id="152421"/>
    <lineage>
        <taxon>Eukaryota</taxon>
        <taxon>Viridiplantae</taxon>
        <taxon>Streptophyta</taxon>
        <taxon>Embryophyta</taxon>
        <taxon>Tracheophyta</taxon>
        <taxon>Spermatophyta</taxon>
        <taxon>Magnoliopsida</taxon>
        <taxon>eudicotyledons</taxon>
        <taxon>Gunneridae</taxon>
        <taxon>Pentapetalae</taxon>
        <taxon>rosids</taxon>
        <taxon>malvids</taxon>
        <taxon>Malvales</taxon>
        <taxon>Dipterocarpaceae</taxon>
        <taxon>Rubroshorea</taxon>
    </lineage>
</organism>
<dbReference type="Proteomes" id="UP001054252">
    <property type="component" value="Unassembled WGS sequence"/>
</dbReference>
<reference evidence="3 4" key="1">
    <citation type="journal article" date="2021" name="Commun. Biol.">
        <title>The genome of Shorea leprosula (Dipterocarpaceae) highlights the ecological relevance of drought in aseasonal tropical rainforests.</title>
        <authorList>
            <person name="Ng K.K.S."/>
            <person name="Kobayashi M.J."/>
            <person name="Fawcett J.A."/>
            <person name="Hatakeyama M."/>
            <person name="Paape T."/>
            <person name="Ng C.H."/>
            <person name="Ang C.C."/>
            <person name="Tnah L.H."/>
            <person name="Lee C.T."/>
            <person name="Nishiyama T."/>
            <person name="Sese J."/>
            <person name="O'Brien M.J."/>
            <person name="Copetti D."/>
            <person name="Mohd Noor M.I."/>
            <person name="Ong R.C."/>
            <person name="Putra M."/>
            <person name="Sireger I.Z."/>
            <person name="Indrioko S."/>
            <person name="Kosugi Y."/>
            <person name="Izuno A."/>
            <person name="Isagi Y."/>
            <person name="Lee S.L."/>
            <person name="Shimizu K.K."/>
        </authorList>
    </citation>
    <scope>NUCLEOTIDE SEQUENCE [LARGE SCALE GENOMIC DNA]</scope>
    <source>
        <strain evidence="3">214</strain>
    </source>
</reference>
<feature type="signal peptide" evidence="2">
    <location>
        <begin position="1"/>
        <end position="26"/>
    </location>
</feature>
<evidence type="ECO:0000256" key="1">
    <source>
        <dbReference type="SAM" id="Phobius"/>
    </source>
</evidence>
<keyword evidence="4" id="KW-1185">Reference proteome</keyword>
<protein>
    <submittedName>
        <fullName evidence="3">Uncharacterized protein</fullName>
    </submittedName>
</protein>
<accession>A0AAV5INY8</accession>
<keyword evidence="1" id="KW-0812">Transmembrane</keyword>
<dbReference type="EMBL" id="BPVZ01000015">
    <property type="protein sequence ID" value="GKV00346.1"/>
    <property type="molecule type" value="Genomic_DNA"/>
</dbReference>
<evidence type="ECO:0000256" key="2">
    <source>
        <dbReference type="SAM" id="SignalP"/>
    </source>
</evidence>
<keyword evidence="1" id="KW-1133">Transmembrane helix</keyword>
<evidence type="ECO:0000313" key="4">
    <source>
        <dbReference type="Proteomes" id="UP001054252"/>
    </source>
</evidence>
<comment type="caution">
    <text evidence="3">The sequence shown here is derived from an EMBL/GenBank/DDBJ whole genome shotgun (WGS) entry which is preliminary data.</text>
</comment>